<evidence type="ECO:0000256" key="1">
    <source>
        <dbReference type="SAM" id="MobiDB-lite"/>
    </source>
</evidence>
<dbReference type="AlphaFoldDB" id="A0AAW2NKA1"/>
<comment type="caution">
    <text evidence="2">The sequence shown here is derived from an EMBL/GenBank/DDBJ whole genome shotgun (WGS) entry which is preliminary data.</text>
</comment>
<dbReference type="EMBL" id="JACGWK010000007">
    <property type="protein sequence ID" value="KAL0344074.1"/>
    <property type="molecule type" value="Genomic_DNA"/>
</dbReference>
<sequence length="61" mass="7368">MASYMVRKNPKNPRSFFSKNSYLHQAPPQCSYRSWNRTGALILHLFLRQYRSAESRHNFDY</sequence>
<protein>
    <submittedName>
        <fullName evidence="2">Uncharacterized protein</fullName>
    </submittedName>
</protein>
<reference evidence="2" key="2">
    <citation type="journal article" date="2024" name="Plant">
        <title>Genomic evolution and insights into agronomic trait innovations of Sesamum species.</title>
        <authorList>
            <person name="Miao H."/>
            <person name="Wang L."/>
            <person name="Qu L."/>
            <person name="Liu H."/>
            <person name="Sun Y."/>
            <person name="Le M."/>
            <person name="Wang Q."/>
            <person name="Wei S."/>
            <person name="Zheng Y."/>
            <person name="Lin W."/>
            <person name="Duan Y."/>
            <person name="Cao H."/>
            <person name="Xiong S."/>
            <person name="Wang X."/>
            <person name="Wei L."/>
            <person name="Li C."/>
            <person name="Ma Q."/>
            <person name="Ju M."/>
            <person name="Zhao R."/>
            <person name="Li G."/>
            <person name="Mu C."/>
            <person name="Tian Q."/>
            <person name="Mei H."/>
            <person name="Zhang T."/>
            <person name="Gao T."/>
            <person name="Zhang H."/>
        </authorList>
    </citation>
    <scope>NUCLEOTIDE SEQUENCE</scope>
    <source>
        <strain evidence="2">G01</strain>
    </source>
</reference>
<name>A0AAW2NKA1_9LAMI</name>
<reference evidence="2" key="1">
    <citation type="submission" date="2020-06" db="EMBL/GenBank/DDBJ databases">
        <authorList>
            <person name="Li T."/>
            <person name="Hu X."/>
            <person name="Zhang T."/>
            <person name="Song X."/>
            <person name="Zhang H."/>
            <person name="Dai N."/>
            <person name="Sheng W."/>
            <person name="Hou X."/>
            <person name="Wei L."/>
        </authorList>
    </citation>
    <scope>NUCLEOTIDE SEQUENCE</scope>
    <source>
        <strain evidence="2">G01</strain>
        <tissue evidence="2">Leaf</tissue>
    </source>
</reference>
<organism evidence="2">
    <name type="scientific">Sesamum angustifolium</name>
    <dbReference type="NCBI Taxonomy" id="2727405"/>
    <lineage>
        <taxon>Eukaryota</taxon>
        <taxon>Viridiplantae</taxon>
        <taxon>Streptophyta</taxon>
        <taxon>Embryophyta</taxon>
        <taxon>Tracheophyta</taxon>
        <taxon>Spermatophyta</taxon>
        <taxon>Magnoliopsida</taxon>
        <taxon>eudicotyledons</taxon>
        <taxon>Gunneridae</taxon>
        <taxon>Pentapetalae</taxon>
        <taxon>asterids</taxon>
        <taxon>lamiids</taxon>
        <taxon>Lamiales</taxon>
        <taxon>Pedaliaceae</taxon>
        <taxon>Sesamum</taxon>
    </lineage>
</organism>
<feature type="region of interest" description="Disordered" evidence="1">
    <location>
        <begin position="1"/>
        <end position="20"/>
    </location>
</feature>
<proteinExistence type="predicted"/>
<accession>A0AAW2NKA1</accession>
<gene>
    <name evidence="2" type="ORF">Sangu_1294800</name>
</gene>
<evidence type="ECO:0000313" key="2">
    <source>
        <dbReference type="EMBL" id="KAL0344074.1"/>
    </source>
</evidence>